<name>D2Q1M1_KRIFD</name>
<evidence type="ECO:0000313" key="5">
    <source>
        <dbReference type="Proteomes" id="UP000007967"/>
    </source>
</evidence>
<dbReference type="Gene3D" id="2.40.260.10">
    <property type="entry name" value="Sortase"/>
    <property type="match status" value="1"/>
</dbReference>
<keyword evidence="1" id="KW-0378">Hydrolase</keyword>
<evidence type="ECO:0000313" key="4">
    <source>
        <dbReference type="EMBL" id="ADB32010.1"/>
    </source>
</evidence>
<sequence>MRTGAAVLLLASALTVTGCATESGTGPTQPGPVAPGATTSGAAAPTTVLMPLPTRATGQPTTKAAKPPIRTPQRPTAGTPSPELRPTPSAEPSRPSTPGRTRKQAAPLRRSTPMRVTIPSIGMDSHLMRLGLTADGSLQVPPNAFPAGWFTGAPTPGERGPAVIAGHVRWSGRAGVFARLARLKPGDTVTVTRQDRSTAVFRVNRVQQYAKSRFPSAAVYGDIRHAGLRLITCGGYDPASREYEANLVAFADLIA</sequence>
<evidence type="ECO:0000256" key="2">
    <source>
        <dbReference type="SAM" id="MobiDB-lite"/>
    </source>
</evidence>
<dbReference type="InterPro" id="IPR005754">
    <property type="entry name" value="Sortase"/>
</dbReference>
<feature type="signal peptide" evidence="3">
    <location>
        <begin position="1"/>
        <end position="20"/>
    </location>
</feature>
<evidence type="ECO:0000256" key="3">
    <source>
        <dbReference type="SAM" id="SignalP"/>
    </source>
</evidence>
<dbReference type="CDD" id="cd05829">
    <property type="entry name" value="Sortase_F"/>
    <property type="match status" value="1"/>
</dbReference>
<feature type="region of interest" description="Disordered" evidence="2">
    <location>
        <begin position="20"/>
        <end position="112"/>
    </location>
</feature>
<dbReference type="Pfam" id="PF04203">
    <property type="entry name" value="Sortase"/>
    <property type="match status" value="1"/>
</dbReference>
<dbReference type="EMBL" id="CP001736">
    <property type="protein sequence ID" value="ADB32010.1"/>
    <property type="molecule type" value="Genomic_DNA"/>
</dbReference>
<dbReference type="STRING" id="479435.Kfla_2945"/>
<dbReference type="KEGG" id="kfl:Kfla_2945"/>
<proteinExistence type="predicted"/>
<protein>
    <submittedName>
        <fullName evidence="4">Peptidase C60 sortase A and B</fullName>
    </submittedName>
</protein>
<dbReference type="InterPro" id="IPR023365">
    <property type="entry name" value="Sortase_dom-sf"/>
</dbReference>
<dbReference type="eggNOG" id="COG3764">
    <property type="taxonomic scope" value="Bacteria"/>
</dbReference>
<reference evidence="4 5" key="2">
    <citation type="journal article" date="2010" name="Stand. Genomic Sci.">
        <title>Complete genome sequence of Kribbella flavida type strain (IFO 14399).</title>
        <authorList>
            <person name="Pukall R."/>
            <person name="Lapidus A."/>
            <person name="Glavina Del Rio T."/>
            <person name="Copeland A."/>
            <person name="Tice H."/>
            <person name="Cheng J.-F."/>
            <person name="Lucas S."/>
            <person name="Chen F."/>
            <person name="Nolan M."/>
            <person name="LaButti K."/>
            <person name="Pati A."/>
            <person name="Ivanova N."/>
            <person name="Mavrommatis K."/>
            <person name="Mikhailova N."/>
            <person name="Pitluck S."/>
            <person name="Bruce D."/>
            <person name="Goodwin L."/>
            <person name="Land M."/>
            <person name="Hauser L."/>
            <person name="Chang Y.-J."/>
            <person name="Jeffries C.D."/>
            <person name="Chen A."/>
            <person name="Palaniappan K."/>
            <person name="Chain P."/>
            <person name="Rohde M."/>
            <person name="Goeker M."/>
            <person name="Bristow J."/>
            <person name="Eisen J.A."/>
            <person name="Markowitz V."/>
            <person name="Hugenholtz P."/>
            <person name="Kyrpides N.C."/>
            <person name="Klenk H.-P."/>
            <person name="Brettin T."/>
        </authorList>
    </citation>
    <scope>NUCLEOTIDE SEQUENCE [LARGE SCALE GENOMIC DNA]</scope>
    <source>
        <strain evidence="5">DSM 17836 / JCM 10339 / NBRC 14399</strain>
    </source>
</reference>
<dbReference type="GO" id="GO:0016787">
    <property type="term" value="F:hydrolase activity"/>
    <property type="evidence" value="ECO:0007669"/>
    <property type="project" value="UniProtKB-KW"/>
</dbReference>
<organism evidence="4 5">
    <name type="scientific">Kribbella flavida (strain DSM 17836 / JCM 10339 / NBRC 14399)</name>
    <dbReference type="NCBI Taxonomy" id="479435"/>
    <lineage>
        <taxon>Bacteria</taxon>
        <taxon>Bacillati</taxon>
        <taxon>Actinomycetota</taxon>
        <taxon>Actinomycetes</taxon>
        <taxon>Propionibacteriales</taxon>
        <taxon>Kribbellaceae</taxon>
        <taxon>Kribbella</taxon>
    </lineage>
</organism>
<feature type="compositionally biased region" description="Low complexity" evidence="2">
    <location>
        <begin position="34"/>
        <end position="48"/>
    </location>
</feature>
<dbReference type="Proteomes" id="UP000007967">
    <property type="component" value="Chromosome"/>
</dbReference>
<dbReference type="NCBIfam" id="NF033748">
    <property type="entry name" value="class_F_sortase"/>
    <property type="match status" value="1"/>
</dbReference>
<dbReference type="OrthoDB" id="525039at2"/>
<dbReference type="PROSITE" id="PS51257">
    <property type="entry name" value="PROKAR_LIPOPROTEIN"/>
    <property type="match status" value="1"/>
</dbReference>
<reference evidence="5" key="1">
    <citation type="submission" date="2009-09" db="EMBL/GenBank/DDBJ databases">
        <title>The complete genome of Kribbella flavida DSM 17836.</title>
        <authorList>
            <consortium name="US DOE Joint Genome Institute (JGI-PGF)"/>
            <person name="Lucas S."/>
            <person name="Copeland A."/>
            <person name="Lapidus A."/>
            <person name="Glavina del Rio T."/>
            <person name="Dalin E."/>
            <person name="Tice H."/>
            <person name="Bruce D."/>
            <person name="Goodwin L."/>
            <person name="Pitluck S."/>
            <person name="Kyrpides N."/>
            <person name="Mavromatis K."/>
            <person name="Ivanova N."/>
            <person name="Saunders E."/>
            <person name="Brettin T."/>
            <person name="Detter J.C."/>
            <person name="Han C."/>
            <person name="Larimer F."/>
            <person name="Land M."/>
            <person name="Hauser L."/>
            <person name="Markowitz V."/>
            <person name="Cheng J.-F."/>
            <person name="Hugenholtz P."/>
            <person name="Woyke T."/>
            <person name="Wu D."/>
            <person name="Pukall R."/>
            <person name="Klenk H.-P."/>
            <person name="Eisen J.A."/>
        </authorList>
    </citation>
    <scope>NUCLEOTIDE SEQUENCE [LARGE SCALE GENOMIC DNA]</scope>
    <source>
        <strain evidence="5">DSM 17836 / JCM 10339 / NBRC 14399</strain>
    </source>
</reference>
<dbReference type="HOGENOM" id="CLU_062592_5_2_11"/>
<accession>D2Q1M1</accession>
<feature type="chain" id="PRO_5003033387" evidence="3">
    <location>
        <begin position="21"/>
        <end position="255"/>
    </location>
</feature>
<keyword evidence="3" id="KW-0732">Signal</keyword>
<dbReference type="AlphaFoldDB" id="D2Q1M1"/>
<dbReference type="InterPro" id="IPR042001">
    <property type="entry name" value="Sortase_F"/>
</dbReference>
<evidence type="ECO:0000256" key="1">
    <source>
        <dbReference type="ARBA" id="ARBA00022801"/>
    </source>
</evidence>
<dbReference type="SUPFAM" id="SSF63817">
    <property type="entry name" value="Sortase"/>
    <property type="match status" value="1"/>
</dbReference>
<keyword evidence="5" id="KW-1185">Reference proteome</keyword>
<gene>
    <name evidence="4" type="ordered locus">Kfla_2945</name>
</gene>